<reference evidence="8" key="2">
    <citation type="submission" date="2018-05" db="EMBL/GenBank/DDBJ databases">
        <authorList>
            <person name="Ferrari B."/>
        </authorList>
    </citation>
    <scope>NUCLEOTIDE SEQUENCE</scope>
    <source>
        <strain evidence="8">RRmetagenome_bin12</strain>
    </source>
</reference>
<dbReference type="CDD" id="cd18808">
    <property type="entry name" value="SF1_C_Upf1"/>
    <property type="match status" value="1"/>
</dbReference>
<dbReference type="PANTHER" id="PTHR43788:SF8">
    <property type="entry name" value="DNA-BINDING PROTEIN SMUBP-2"/>
    <property type="match status" value="1"/>
</dbReference>
<keyword evidence="1" id="KW-0547">Nucleotide-binding</keyword>
<keyword evidence="3" id="KW-0347">Helicase</keyword>
<evidence type="ECO:0000256" key="2">
    <source>
        <dbReference type="ARBA" id="ARBA00022801"/>
    </source>
</evidence>
<dbReference type="Proteomes" id="UP000248724">
    <property type="component" value="Unassembled WGS sequence"/>
</dbReference>
<evidence type="ECO:0000259" key="5">
    <source>
        <dbReference type="Pfam" id="PF13087"/>
    </source>
</evidence>
<evidence type="ECO:0000259" key="6">
    <source>
        <dbReference type="Pfam" id="PF13482"/>
    </source>
</evidence>
<dbReference type="InterPro" id="IPR027417">
    <property type="entry name" value="P-loop_NTPase"/>
</dbReference>
<dbReference type="Pfam" id="PF13087">
    <property type="entry name" value="AAA_12"/>
    <property type="match status" value="1"/>
</dbReference>
<comment type="caution">
    <text evidence="8">The sequence shown here is derived from an EMBL/GenBank/DDBJ whole genome shotgun (WGS) entry which is preliminary data.</text>
</comment>
<evidence type="ECO:0000313" key="10">
    <source>
        <dbReference type="Proteomes" id="UP000606991"/>
    </source>
</evidence>
<dbReference type="InterPro" id="IPR041679">
    <property type="entry name" value="DNA2/NAM7-like_C"/>
</dbReference>
<dbReference type="GO" id="GO:0016787">
    <property type="term" value="F:hydrolase activity"/>
    <property type="evidence" value="ECO:0007669"/>
    <property type="project" value="UniProtKB-KW"/>
</dbReference>
<feature type="domain" description="DNA2/NAM7 helicase-like C-terminal" evidence="5">
    <location>
        <begin position="955"/>
        <end position="1130"/>
    </location>
</feature>
<evidence type="ECO:0000313" key="8">
    <source>
        <dbReference type="EMBL" id="PZR78833.1"/>
    </source>
</evidence>
<proteinExistence type="predicted"/>
<dbReference type="Proteomes" id="UP000606991">
    <property type="component" value="Unassembled WGS sequence"/>
</dbReference>
<evidence type="ECO:0000256" key="3">
    <source>
        <dbReference type="ARBA" id="ARBA00022806"/>
    </source>
</evidence>
<evidence type="ECO:0000256" key="4">
    <source>
        <dbReference type="ARBA" id="ARBA00022840"/>
    </source>
</evidence>
<sequence length="1175" mass="128383">MSPLSDTQLSLRVVTIAVVQTIENVLVLSPTDLVAFTGCQHRSHLDRLAARRVLERPHRDDPFNDVLRKHGQLHETRYLEAIRAEAAGVVEIGRPDGTLAGLHEAEAQTLAAMHGRAEVIYQASFFDGRWRGHADFLRRVDTPSLLGSWSYEVHDTKLARTAKAGTLLQLGEYSRQLARLQGRAPRSLHVVLGNGTVEAFLFADISAYLETVRLRFEAAVDSGLVDTAPEPVALCSYCDWKDRCTAQWRQEDHLSLVAGARRDQRIRLVAAGITTRAALAELAPGIEVDRLRGPAVAALHEQARLQLASARAGALSWELIDPDPDAPHRGLATLPAPSAEDIFFDMEGDQFVGAFGREYLFGWVEGDAPGAQFRELWAHDAAAEKAAFEDFIDMVMAARRRDSAMHVYHYAPYEPVRIKRLMGRYATREEEVDTLLRGEVFVDLYRIVKQGVRVGVESYSIKKLEPLYTGARAAPITDAGTSVVQYEMWLDERDDSLLDSIRQYNEEDCRSLVGLRAWLEARRSELERRAGPLPRLPLSEGTASEAVSAGTAAAERLAGELTEGIPVDPSRRTLEQQGLALLAALLDWHRREAKPAWWEYFARRKASDEDLIEDSGPLGGLVFEGEVGTAGRSRLYRFSFPVQETKLKAGDSVEDPRTVLSESGAVVTRRAGSIHEIDTTRGFLVLKRSELLPPMPTALITVSQPETSVLRDSLLRMGEWVRDHGIDAPGPYRAGRDLLLCLRPRIAGIASGEPLRHRGEDVVAAACRCVRDADSTCLPVQGPPGSGKTHTGAAAILDLVTAVPRRPVAVTALSHRAITHLVSRVCEEARRRGVTIRVMQRSDDRACDDTQVECVGSHAPIVDALHAGTVDVVAGTAWLLARDEMSGRFDTLVVDEAGQLSLANVLAVAPCARNVVLLGDPQQLEQPSQGTHPPGAEASALGHLLAGEETIAPDRGLFLDISWRLHPDVCSYISDNFYDSRLRSSPETARQRVLGGDEPAGTGLRWLPVEHSGNRSASEQEAAAVAALVAGLLGQRWIDRDNVERPLSADDILVVAPYNAQVAALRRAVLDEVTVGTVDRVQGQEAAVVIYSMATSLAEEVPRGMEFLYSRNRTNVAVSRARCLAILVCSPDLLRVACTTAAQIPLANALCAFIERATVLHADPASTRVAQLALL</sequence>
<keyword evidence="4" id="KW-0067">ATP-binding</keyword>
<accession>A0A934JTK8</accession>
<dbReference type="Pfam" id="PF13604">
    <property type="entry name" value="AAA_30"/>
    <property type="match status" value="1"/>
</dbReference>
<dbReference type="SUPFAM" id="SSF52540">
    <property type="entry name" value="P-loop containing nucleoside triphosphate hydrolases"/>
    <property type="match status" value="1"/>
</dbReference>
<dbReference type="InterPro" id="IPR050534">
    <property type="entry name" value="Coronavir_polyprotein_1ab"/>
</dbReference>
<reference evidence="7 10" key="3">
    <citation type="submission" date="2020-10" db="EMBL/GenBank/DDBJ databases">
        <title>Ca. Dormibacterota MAGs.</title>
        <authorList>
            <person name="Montgomery K."/>
        </authorList>
    </citation>
    <scope>NUCLEOTIDE SEQUENCE [LARGE SCALE GENOMIC DNA]</scope>
    <source>
        <strain evidence="7">SC8812_S17_18</strain>
    </source>
</reference>
<protein>
    <submittedName>
        <fullName evidence="7 8">Nuclease</fullName>
    </submittedName>
</protein>
<dbReference type="InterPro" id="IPR047187">
    <property type="entry name" value="SF1_C_Upf1"/>
</dbReference>
<gene>
    <name evidence="8" type="ORF">DLM65_11940</name>
    <name evidence="7" type="ORF">JF886_02265</name>
</gene>
<dbReference type="InterPro" id="IPR038720">
    <property type="entry name" value="YprB_RNase_H-like_dom"/>
</dbReference>
<dbReference type="NCBIfam" id="TIGR03491">
    <property type="entry name" value="TM0106 family RecB-like putative nuclease"/>
    <property type="match status" value="1"/>
</dbReference>
<dbReference type="EMBL" id="QHBU01000238">
    <property type="protein sequence ID" value="PZR78833.1"/>
    <property type="molecule type" value="Genomic_DNA"/>
</dbReference>
<organism evidence="8 9">
    <name type="scientific">Candidatus Aeolococcus gillhamiae</name>
    <dbReference type="NCBI Taxonomy" id="3127015"/>
    <lineage>
        <taxon>Bacteria</taxon>
        <taxon>Bacillati</taxon>
        <taxon>Candidatus Dormiibacterota</taxon>
        <taxon>Candidatus Dormibacteria</taxon>
        <taxon>Candidatus Aeolococcales</taxon>
        <taxon>Candidatus Aeolococcaceae</taxon>
        <taxon>Candidatus Aeolococcus</taxon>
    </lineage>
</organism>
<dbReference type="InterPro" id="IPR019993">
    <property type="entry name" value="RecB_nuclease_TM0106_put"/>
</dbReference>
<dbReference type="GO" id="GO:0005524">
    <property type="term" value="F:ATP binding"/>
    <property type="evidence" value="ECO:0007669"/>
    <property type="project" value="UniProtKB-KW"/>
</dbReference>
<reference evidence="8 9" key="1">
    <citation type="journal article" date="2017" name="Nature">
        <title>Atmospheric trace gases support primary production in Antarctic desert surface soil.</title>
        <authorList>
            <person name="Ji M."/>
            <person name="Greening C."/>
            <person name="Vanwonterghem I."/>
            <person name="Carere C.R."/>
            <person name="Bay S.K."/>
            <person name="Steen J.A."/>
            <person name="Montgomery K."/>
            <person name="Lines T."/>
            <person name="Beardall J."/>
            <person name="van Dorst J."/>
            <person name="Snape I."/>
            <person name="Stott M.B."/>
            <person name="Hugenholtz P."/>
            <person name="Ferrari B.C."/>
        </authorList>
    </citation>
    <scope>NUCLEOTIDE SEQUENCE [LARGE SCALE GENOMIC DNA]</scope>
    <source>
        <strain evidence="8">RRmetagenome_bin12</strain>
    </source>
</reference>
<dbReference type="AlphaFoldDB" id="A0A2W5Z0N6"/>
<name>A0A2W5Z0N6_9BACT</name>
<dbReference type="Pfam" id="PF13482">
    <property type="entry name" value="RNase_H_2"/>
    <property type="match status" value="1"/>
</dbReference>
<dbReference type="Gene3D" id="3.40.50.300">
    <property type="entry name" value="P-loop containing nucleotide triphosphate hydrolases"/>
    <property type="match status" value="2"/>
</dbReference>
<dbReference type="PANTHER" id="PTHR43788">
    <property type="entry name" value="DNA2/NAM7 HELICASE FAMILY MEMBER"/>
    <property type="match status" value="1"/>
</dbReference>
<evidence type="ECO:0000313" key="9">
    <source>
        <dbReference type="Proteomes" id="UP000248724"/>
    </source>
</evidence>
<accession>A0A2W5Z0N6</accession>
<keyword evidence="2" id="KW-0378">Hydrolase</keyword>
<evidence type="ECO:0000256" key="1">
    <source>
        <dbReference type="ARBA" id="ARBA00022741"/>
    </source>
</evidence>
<evidence type="ECO:0000313" key="7">
    <source>
        <dbReference type="EMBL" id="MBJ7593679.1"/>
    </source>
</evidence>
<dbReference type="EMBL" id="JAEKNS010000032">
    <property type="protein sequence ID" value="MBJ7593679.1"/>
    <property type="molecule type" value="Genomic_DNA"/>
</dbReference>
<feature type="domain" description="YprB ribonuclease H-like" evidence="6">
    <location>
        <begin position="342"/>
        <end position="519"/>
    </location>
</feature>
<dbReference type="CDD" id="cd17934">
    <property type="entry name" value="DEXXQc_Upf1-like"/>
    <property type="match status" value="1"/>
</dbReference>
<dbReference type="GO" id="GO:0043139">
    <property type="term" value="F:5'-3' DNA helicase activity"/>
    <property type="evidence" value="ECO:0007669"/>
    <property type="project" value="TreeGrafter"/>
</dbReference>
<dbReference type="RefSeq" id="WP_337309186.1">
    <property type="nucleotide sequence ID" value="NZ_JAEKNS010000032.1"/>
</dbReference>